<keyword evidence="23" id="KW-1185">Reference proteome</keyword>
<dbReference type="GO" id="GO:0050321">
    <property type="term" value="F:tau-protein kinase activity"/>
    <property type="evidence" value="ECO:0007669"/>
    <property type="project" value="TreeGrafter"/>
</dbReference>
<evidence type="ECO:0000256" key="16">
    <source>
        <dbReference type="ARBA" id="ARBA00047899"/>
    </source>
</evidence>
<dbReference type="GO" id="GO:0035556">
    <property type="term" value="P:intracellular signal transduction"/>
    <property type="evidence" value="ECO:0007669"/>
    <property type="project" value="TreeGrafter"/>
</dbReference>
<keyword evidence="10" id="KW-0418">Kinase</keyword>
<keyword evidence="9 18" id="KW-0547">Nucleotide-binding</keyword>
<keyword evidence="13" id="KW-0460">Magnesium</keyword>
<proteinExistence type="inferred from homology"/>
<evidence type="ECO:0000256" key="18">
    <source>
        <dbReference type="PROSITE-ProRule" id="PRU10141"/>
    </source>
</evidence>
<evidence type="ECO:0000313" key="22">
    <source>
        <dbReference type="EMBL" id="CBY30960.1"/>
    </source>
</evidence>
<name>E4XR28_OIKDI</name>
<feature type="domain" description="Protein kinase" evidence="20">
    <location>
        <begin position="13"/>
        <end position="280"/>
    </location>
</feature>
<dbReference type="PROSITE" id="PS50011">
    <property type="entry name" value="PROTEIN_KINASE_DOM"/>
    <property type="match status" value="1"/>
</dbReference>
<evidence type="ECO:0000256" key="5">
    <source>
        <dbReference type="ARBA" id="ARBA00022527"/>
    </source>
</evidence>
<reference evidence="21" key="1">
    <citation type="journal article" date="2010" name="Science">
        <title>Plasticity of animal genome architecture unmasked by rapid evolution of a pelagic tunicate.</title>
        <authorList>
            <person name="Denoeud F."/>
            <person name="Henriet S."/>
            <person name="Mungpakdee S."/>
            <person name="Aury J.M."/>
            <person name="Da Silva C."/>
            <person name="Brinkmann H."/>
            <person name="Mikhaleva J."/>
            <person name="Olsen L.C."/>
            <person name="Jubin C."/>
            <person name="Canestro C."/>
            <person name="Bouquet J.M."/>
            <person name="Danks G."/>
            <person name="Poulain J."/>
            <person name="Campsteijn C."/>
            <person name="Adamski M."/>
            <person name="Cross I."/>
            <person name="Yadetie F."/>
            <person name="Muffato M."/>
            <person name="Louis A."/>
            <person name="Butcher S."/>
            <person name="Tsagkogeorga G."/>
            <person name="Konrad A."/>
            <person name="Singh S."/>
            <person name="Jensen M.F."/>
            <person name="Cong E.H."/>
            <person name="Eikeseth-Otteraa H."/>
            <person name="Noel B."/>
            <person name="Anthouard V."/>
            <person name="Porcel B.M."/>
            <person name="Kachouri-Lafond R."/>
            <person name="Nishino A."/>
            <person name="Ugolini M."/>
            <person name="Chourrout P."/>
            <person name="Nishida H."/>
            <person name="Aasland R."/>
            <person name="Huzurbazar S."/>
            <person name="Westhof E."/>
            <person name="Delsuc F."/>
            <person name="Lehrach H."/>
            <person name="Reinhardt R."/>
            <person name="Weissenbach J."/>
            <person name="Roy S.W."/>
            <person name="Artiguenave F."/>
            <person name="Postlethwait J.H."/>
            <person name="Manak J.R."/>
            <person name="Thompson E.M."/>
            <person name="Jaillon O."/>
            <person name="Du Pasquier L."/>
            <person name="Boudinot P."/>
            <person name="Liberles D.A."/>
            <person name="Volff J.N."/>
            <person name="Philippe H."/>
            <person name="Lenhard B."/>
            <person name="Roest Crollius H."/>
            <person name="Wincker P."/>
            <person name="Chourrout D."/>
        </authorList>
    </citation>
    <scope>NUCLEOTIDE SEQUENCE [LARGE SCALE GENOMIC DNA]</scope>
</reference>
<dbReference type="FunFam" id="1.10.510.10:FF:000658">
    <property type="entry name" value="Protein CBG12184"/>
    <property type="match status" value="1"/>
</dbReference>
<dbReference type="PIRSF" id="PIRSF000654">
    <property type="entry name" value="Integrin-linked_kinase"/>
    <property type="match status" value="1"/>
</dbReference>
<evidence type="ECO:0000256" key="8">
    <source>
        <dbReference type="ARBA" id="ARBA00022723"/>
    </source>
</evidence>
<evidence type="ECO:0000256" key="13">
    <source>
        <dbReference type="ARBA" id="ARBA00022842"/>
    </source>
</evidence>
<dbReference type="GO" id="GO:0000287">
    <property type="term" value="F:magnesium ion binding"/>
    <property type="evidence" value="ECO:0007669"/>
    <property type="project" value="UniProtKB-ARBA"/>
</dbReference>
<feature type="binding site" evidence="18">
    <location>
        <position position="42"/>
    </location>
    <ligand>
        <name>ATP</name>
        <dbReference type="ChEBI" id="CHEBI:30616"/>
    </ligand>
</feature>
<dbReference type="Pfam" id="PF00069">
    <property type="entry name" value="Pkinase"/>
    <property type="match status" value="1"/>
</dbReference>
<dbReference type="InParanoid" id="E4XR28"/>
<accession>E4XR28</accession>
<gene>
    <name evidence="21" type="ORF">GSOID_T00018142001</name>
    <name evidence="22" type="ORF">GSOID_T00018907001</name>
</gene>
<keyword evidence="14" id="KW-0832">Ubl conjugation</keyword>
<evidence type="ECO:0000256" key="17">
    <source>
        <dbReference type="ARBA" id="ARBA00048679"/>
    </source>
</evidence>
<dbReference type="EC" id="2.7.11.1" evidence="3"/>
<dbReference type="SUPFAM" id="SSF56112">
    <property type="entry name" value="Protein kinase-like (PK-like)"/>
    <property type="match status" value="1"/>
</dbReference>
<dbReference type="GO" id="GO:0030154">
    <property type="term" value="P:cell differentiation"/>
    <property type="evidence" value="ECO:0007669"/>
    <property type="project" value="UniProtKB-KW"/>
</dbReference>
<keyword evidence="11" id="KW-0221">Differentiation</keyword>
<dbReference type="SMART" id="SM00220">
    <property type="entry name" value="S_TKc"/>
    <property type="match status" value="1"/>
</dbReference>
<evidence type="ECO:0000256" key="19">
    <source>
        <dbReference type="RuleBase" id="RU000304"/>
    </source>
</evidence>
<dbReference type="EMBL" id="FN654288">
    <property type="protein sequence ID" value="CBY30960.1"/>
    <property type="molecule type" value="Genomic_DNA"/>
</dbReference>
<keyword evidence="6" id="KW-0597">Phosphoprotein</keyword>
<evidence type="ECO:0000256" key="2">
    <source>
        <dbReference type="ARBA" id="ARBA00006692"/>
    </source>
</evidence>
<dbReference type="PROSITE" id="PS00107">
    <property type="entry name" value="PROTEIN_KINASE_ATP"/>
    <property type="match status" value="1"/>
</dbReference>
<organism evidence="21">
    <name type="scientific">Oikopleura dioica</name>
    <name type="common">Tunicate</name>
    <dbReference type="NCBI Taxonomy" id="34765"/>
    <lineage>
        <taxon>Eukaryota</taxon>
        <taxon>Metazoa</taxon>
        <taxon>Chordata</taxon>
        <taxon>Tunicata</taxon>
        <taxon>Appendicularia</taxon>
        <taxon>Copelata</taxon>
        <taxon>Oikopleuridae</taxon>
        <taxon>Oikopleura</taxon>
    </lineage>
</organism>
<keyword evidence="12 18" id="KW-0067">ATP-binding</keyword>
<dbReference type="InterPro" id="IPR008271">
    <property type="entry name" value="Ser/Thr_kinase_AS"/>
</dbReference>
<dbReference type="InterPro" id="IPR011009">
    <property type="entry name" value="Kinase-like_dom_sf"/>
</dbReference>
<dbReference type="GO" id="GO:0005737">
    <property type="term" value="C:cytoplasm"/>
    <property type="evidence" value="ECO:0007669"/>
    <property type="project" value="TreeGrafter"/>
</dbReference>
<dbReference type="GO" id="GO:0005524">
    <property type="term" value="F:ATP binding"/>
    <property type="evidence" value="ECO:0007669"/>
    <property type="project" value="UniProtKB-UniRule"/>
</dbReference>
<keyword evidence="5 19" id="KW-0723">Serine/threonine-protein kinase</keyword>
<dbReference type="Proteomes" id="UP000001307">
    <property type="component" value="Unassembled WGS sequence"/>
</dbReference>
<dbReference type="PROSITE" id="PS00108">
    <property type="entry name" value="PROTEIN_KINASE_ST"/>
    <property type="match status" value="1"/>
</dbReference>
<dbReference type="GO" id="GO:0000226">
    <property type="term" value="P:microtubule cytoskeleton organization"/>
    <property type="evidence" value="ECO:0007669"/>
    <property type="project" value="TreeGrafter"/>
</dbReference>
<keyword evidence="7" id="KW-0808">Transferase</keyword>
<keyword evidence="8" id="KW-0479">Metal-binding</keyword>
<protein>
    <recommendedName>
        <fullName evidence="3">non-specific serine/threonine protein kinase</fullName>
        <ecNumber evidence="3">2.7.11.1</ecNumber>
    </recommendedName>
</protein>
<dbReference type="OrthoDB" id="541276at2759"/>
<dbReference type="AlphaFoldDB" id="E4XR28"/>
<dbReference type="PANTHER" id="PTHR24346:SF102">
    <property type="entry name" value="TESTIS-SPECIFIC SERINE_THREONINE-PROTEIN KINASE 1"/>
    <property type="match status" value="1"/>
</dbReference>
<evidence type="ECO:0000313" key="23">
    <source>
        <dbReference type="Proteomes" id="UP000001307"/>
    </source>
</evidence>
<comment type="cofactor">
    <cofactor evidence="1">
        <name>Mg(2+)</name>
        <dbReference type="ChEBI" id="CHEBI:18420"/>
    </cofactor>
</comment>
<dbReference type="CDD" id="cd14165">
    <property type="entry name" value="STKc_TSSK1_2-like"/>
    <property type="match status" value="1"/>
</dbReference>
<evidence type="ECO:0000259" key="20">
    <source>
        <dbReference type="PROSITE" id="PS50011"/>
    </source>
</evidence>
<evidence type="ECO:0000256" key="14">
    <source>
        <dbReference type="ARBA" id="ARBA00022843"/>
    </source>
</evidence>
<evidence type="ECO:0000256" key="4">
    <source>
        <dbReference type="ARBA" id="ARBA00022473"/>
    </source>
</evidence>
<sequence>MADEEILEPRGYILNRGTIGEGAYSKVRSAFSRKINQDCAIKCIDKRNAPDDFVTKFLPRELEILPKLNHKNIIRVYEILAVSDGRVYIVMDFGKKGDLLRYIQLGSATFFLQPDQHIAQRMFHQLSSAVSYCHELGYCHRDLKCENVLLENDLSVKLTDFGFARQIEYDENGEIVLSRTFCGSAAYAAPEIIQGHAYDPRKHDSWSLGVILYIIVCGSMPYDDSNVRKMLKEQLKTRVRFPSRCAQSLDSEIKDIIYRLICIDPKQRMNVSMLHLHKWLKDFNA</sequence>
<keyword evidence="15" id="KW-0744">Spermatogenesis</keyword>
<comment type="similarity">
    <text evidence="2">Belongs to the protein kinase superfamily. CAMK Ser/Thr protein kinase family.</text>
</comment>
<dbReference type="InterPro" id="IPR017441">
    <property type="entry name" value="Protein_kinase_ATP_BS"/>
</dbReference>
<evidence type="ECO:0000313" key="21">
    <source>
        <dbReference type="EMBL" id="CBY12264.1"/>
    </source>
</evidence>
<evidence type="ECO:0000256" key="1">
    <source>
        <dbReference type="ARBA" id="ARBA00001946"/>
    </source>
</evidence>
<evidence type="ECO:0000256" key="7">
    <source>
        <dbReference type="ARBA" id="ARBA00022679"/>
    </source>
</evidence>
<keyword evidence="4" id="KW-0217">Developmental protein</keyword>
<evidence type="ECO:0000256" key="3">
    <source>
        <dbReference type="ARBA" id="ARBA00012513"/>
    </source>
</evidence>
<evidence type="ECO:0000256" key="6">
    <source>
        <dbReference type="ARBA" id="ARBA00022553"/>
    </source>
</evidence>
<dbReference type="InterPro" id="IPR000719">
    <property type="entry name" value="Prot_kinase_dom"/>
</dbReference>
<evidence type="ECO:0000256" key="15">
    <source>
        <dbReference type="ARBA" id="ARBA00022871"/>
    </source>
</evidence>
<evidence type="ECO:0000256" key="10">
    <source>
        <dbReference type="ARBA" id="ARBA00022777"/>
    </source>
</evidence>
<dbReference type="Gene3D" id="1.10.510.10">
    <property type="entry name" value="Transferase(Phosphotransferase) domain 1"/>
    <property type="match status" value="1"/>
</dbReference>
<dbReference type="EMBL" id="FN653112">
    <property type="protein sequence ID" value="CBY12264.1"/>
    <property type="molecule type" value="Genomic_DNA"/>
</dbReference>
<comment type="catalytic activity">
    <reaction evidence="17">
        <text>L-seryl-[protein] + ATP = O-phospho-L-seryl-[protein] + ADP + H(+)</text>
        <dbReference type="Rhea" id="RHEA:17989"/>
        <dbReference type="Rhea" id="RHEA-COMP:9863"/>
        <dbReference type="Rhea" id="RHEA-COMP:11604"/>
        <dbReference type="ChEBI" id="CHEBI:15378"/>
        <dbReference type="ChEBI" id="CHEBI:29999"/>
        <dbReference type="ChEBI" id="CHEBI:30616"/>
        <dbReference type="ChEBI" id="CHEBI:83421"/>
        <dbReference type="ChEBI" id="CHEBI:456216"/>
        <dbReference type="EC" id="2.7.11.1"/>
    </reaction>
</comment>
<evidence type="ECO:0000256" key="9">
    <source>
        <dbReference type="ARBA" id="ARBA00022741"/>
    </source>
</evidence>
<evidence type="ECO:0000256" key="12">
    <source>
        <dbReference type="ARBA" id="ARBA00022840"/>
    </source>
</evidence>
<comment type="catalytic activity">
    <reaction evidence="16">
        <text>L-threonyl-[protein] + ATP = O-phospho-L-threonyl-[protein] + ADP + H(+)</text>
        <dbReference type="Rhea" id="RHEA:46608"/>
        <dbReference type="Rhea" id="RHEA-COMP:11060"/>
        <dbReference type="Rhea" id="RHEA-COMP:11605"/>
        <dbReference type="ChEBI" id="CHEBI:15378"/>
        <dbReference type="ChEBI" id="CHEBI:30013"/>
        <dbReference type="ChEBI" id="CHEBI:30616"/>
        <dbReference type="ChEBI" id="CHEBI:61977"/>
        <dbReference type="ChEBI" id="CHEBI:456216"/>
        <dbReference type="EC" id="2.7.11.1"/>
    </reaction>
</comment>
<evidence type="ECO:0000256" key="11">
    <source>
        <dbReference type="ARBA" id="ARBA00022782"/>
    </source>
</evidence>
<dbReference type="PANTHER" id="PTHR24346">
    <property type="entry name" value="MAP/MICROTUBULE AFFINITY-REGULATING KINASE"/>
    <property type="match status" value="1"/>
</dbReference>
<dbReference type="GO" id="GO:0007283">
    <property type="term" value="P:spermatogenesis"/>
    <property type="evidence" value="ECO:0007669"/>
    <property type="project" value="UniProtKB-KW"/>
</dbReference>
<dbReference type="Proteomes" id="UP000011014">
    <property type="component" value="Unassembled WGS sequence"/>
</dbReference>